<dbReference type="InterPro" id="IPR000515">
    <property type="entry name" value="MetI-like"/>
</dbReference>
<dbReference type="Proteomes" id="UP000176204">
    <property type="component" value="Chromosome I"/>
</dbReference>
<evidence type="ECO:0000259" key="11">
    <source>
        <dbReference type="PROSITE" id="PS50928"/>
    </source>
</evidence>
<keyword evidence="5 10" id="KW-0592">Phosphate transport</keyword>
<keyword evidence="6 9" id="KW-0812">Transmembrane</keyword>
<organism evidence="12 13">
    <name type="scientific">Akkermansia glycaniphila</name>
    <dbReference type="NCBI Taxonomy" id="1679444"/>
    <lineage>
        <taxon>Bacteria</taxon>
        <taxon>Pseudomonadati</taxon>
        <taxon>Verrucomicrobiota</taxon>
        <taxon>Verrucomicrobiia</taxon>
        <taxon>Verrucomicrobiales</taxon>
        <taxon>Akkermansiaceae</taxon>
        <taxon>Akkermansia</taxon>
    </lineage>
</organism>
<dbReference type="PANTHER" id="PTHR30425">
    <property type="entry name" value="PHOSPHATE TRANSPORT SYSTEM PERMEASE PROTEIN PST"/>
    <property type="match status" value="1"/>
</dbReference>
<evidence type="ECO:0000256" key="9">
    <source>
        <dbReference type="RuleBase" id="RU363032"/>
    </source>
</evidence>
<dbReference type="PROSITE" id="PS50928">
    <property type="entry name" value="ABC_TM1"/>
    <property type="match status" value="1"/>
</dbReference>
<dbReference type="InterPro" id="IPR035906">
    <property type="entry name" value="MetI-like_sf"/>
</dbReference>
<accession>A0A1C7PD94</accession>
<feature type="transmembrane region" description="Helical" evidence="9">
    <location>
        <begin position="102"/>
        <end position="124"/>
    </location>
</feature>
<evidence type="ECO:0000256" key="4">
    <source>
        <dbReference type="ARBA" id="ARBA00022475"/>
    </source>
</evidence>
<feature type="transmembrane region" description="Helical" evidence="9">
    <location>
        <begin position="158"/>
        <end position="179"/>
    </location>
</feature>
<dbReference type="PANTHER" id="PTHR30425:SF1">
    <property type="entry name" value="PHOSPHATE TRANSPORT SYSTEM PERMEASE PROTEIN PSTC"/>
    <property type="match status" value="1"/>
</dbReference>
<feature type="transmembrane region" description="Helical" evidence="9">
    <location>
        <begin position="275"/>
        <end position="297"/>
    </location>
</feature>
<evidence type="ECO:0000256" key="3">
    <source>
        <dbReference type="ARBA" id="ARBA00022448"/>
    </source>
</evidence>
<dbReference type="GO" id="GO:0005886">
    <property type="term" value="C:plasma membrane"/>
    <property type="evidence" value="ECO:0007669"/>
    <property type="project" value="UniProtKB-SubCell"/>
</dbReference>
<dbReference type="NCBIfam" id="TIGR02138">
    <property type="entry name" value="phosphate_pstC"/>
    <property type="match status" value="1"/>
</dbReference>
<comment type="function">
    <text evidence="10">Part of the binding-protein-dependent transport system for phosphate; probably responsible for the translocation of the substrate across the membrane.</text>
</comment>
<dbReference type="Pfam" id="PF00528">
    <property type="entry name" value="BPD_transp_1"/>
    <property type="match status" value="1"/>
</dbReference>
<keyword evidence="7 9" id="KW-1133">Transmembrane helix</keyword>
<protein>
    <recommendedName>
        <fullName evidence="10">Phosphate transport system permease protein</fullName>
    </recommendedName>
</protein>
<keyword evidence="3 9" id="KW-0813">Transport</keyword>
<comment type="subcellular location">
    <subcellularLocation>
        <location evidence="1 9">Cell membrane</location>
        <topology evidence="1 9">Multi-pass membrane protein</topology>
    </subcellularLocation>
</comment>
<dbReference type="Gene3D" id="1.10.3720.10">
    <property type="entry name" value="MetI-like"/>
    <property type="match status" value="1"/>
</dbReference>
<dbReference type="RefSeq" id="WP_067773921.1">
    <property type="nucleotide sequence ID" value="NZ_LIGX01000015.1"/>
</dbReference>
<evidence type="ECO:0000256" key="7">
    <source>
        <dbReference type="ARBA" id="ARBA00022989"/>
    </source>
</evidence>
<dbReference type="AlphaFoldDB" id="A0A1C7PD94"/>
<dbReference type="PATRIC" id="fig|1679444.3.peg.2307"/>
<evidence type="ECO:0000313" key="12">
    <source>
        <dbReference type="EMBL" id="SEH79955.1"/>
    </source>
</evidence>
<dbReference type="KEGG" id="agl:PYTT_0839"/>
<feature type="transmembrane region" description="Helical" evidence="9">
    <location>
        <begin position="7"/>
        <end position="32"/>
    </location>
</feature>
<dbReference type="OrthoDB" id="9785113at2"/>
<feature type="transmembrane region" description="Helical" evidence="9">
    <location>
        <begin position="64"/>
        <end position="90"/>
    </location>
</feature>
<evidence type="ECO:0000256" key="6">
    <source>
        <dbReference type="ARBA" id="ARBA00022692"/>
    </source>
</evidence>
<evidence type="ECO:0000256" key="5">
    <source>
        <dbReference type="ARBA" id="ARBA00022592"/>
    </source>
</evidence>
<comment type="similarity">
    <text evidence="2 10">Belongs to the binding-protein-dependent transport system permease family. CysTW subfamily.</text>
</comment>
<evidence type="ECO:0000256" key="2">
    <source>
        <dbReference type="ARBA" id="ARBA00007069"/>
    </source>
</evidence>
<evidence type="ECO:0000256" key="10">
    <source>
        <dbReference type="RuleBase" id="RU363054"/>
    </source>
</evidence>
<name>A0A1C7PD94_9BACT</name>
<proteinExistence type="inferred from homology"/>
<keyword evidence="13" id="KW-1185">Reference proteome</keyword>
<keyword evidence="8 9" id="KW-0472">Membrane</keyword>
<dbReference type="EMBL" id="LT629973">
    <property type="protein sequence ID" value="SEH79955.1"/>
    <property type="molecule type" value="Genomic_DNA"/>
</dbReference>
<feature type="transmembrane region" description="Helical" evidence="9">
    <location>
        <begin position="216"/>
        <end position="239"/>
    </location>
</feature>
<gene>
    <name evidence="12" type="ORF">PYTT_0839</name>
</gene>
<dbReference type="GO" id="GO:0005315">
    <property type="term" value="F:phosphate transmembrane transporter activity"/>
    <property type="evidence" value="ECO:0007669"/>
    <property type="project" value="InterPro"/>
</dbReference>
<evidence type="ECO:0000256" key="8">
    <source>
        <dbReference type="ARBA" id="ARBA00023136"/>
    </source>
</evidence>
<dbReference type="STRING" id="1679444.PYTT_0839"/>
<evidence type="ECO:0000313" key="13">
    <source>
        <dbReference type="Proteomes" id="UP000176204"/>
    </source>
</evidence>
<dbReference type="InterPro" id="IPR011864">
    <property type="entry name" value="Phosphate_PstC"/>
</dbReference>
<dbReference type="GO" id="GO:0006817">
    <property type="term" value="P:phosphate ion transport"/>
    <property type="evidence" value="ECO:0007669"/>
    <property type="project" value="UniProtKB-KW"/>
</dbReference>
<dbReference type="InterPro" id="IPR051124">
    <property type="entry name" value="Phosphate_Transport_Permease"/>
</dbReference>
<feature type="domain" description="ABC transmembrane type-1" evidence="11">
    <location>
        <begin position="64"/>
        <end position="293"/>
    </location>
</feature>
<evidence type="ECO:0000256" key="1">
    <source>
        <dbReference type="ARBA" id="ARBA00004651"/>
    </source>
</evidence>
<sequence>MFKTDNIFKIVCLGCASLIGLLMLGVFIQLGVNSADTWDKFGIGFLWSEEWDPVDDKYGAWPNIAGTLMTTGVSLAIALPLSFVSALYLVEAPGWVNKTLSQAIDLLAAIPSVIYGMWGLFVLAPLMQEYVQPFLADTLGLAKMPVFGWLLGEDYNGFGFLTAGLILSLMILPYMCAIMRDVFRMTPPMLRESAYGVGCTKWEAAKDVIVKYGIRGILGGVFIGLGRALGETMAVLFVIGNMMEMPEGLFSSGTTIAATLANNFAEADGLQKSTLFALGLILLAMSFGIQVFAQYYLHATSAKRGEER</sequence>
<reference evidence="13" key="1">
    <citation type="submission" date="2016-09" db="EMBL/GenBank/DDBJ databases">
        <authorList>
            <person name="Koehorst J."/>
        </authorList>
    </citation>
    <scope>NUCLEOTIDE SEQUENCE [LARGE SCALE GENOMIC DNA]</scope>
</reference>
<keyword evidence="4 10" id="KW-1003">Cell membrane</keyword>
<dbReference type="CDD" id="cd06261">
    <property type="entry name" value="TM_PBP2"/>
    <property type="match status" value="1"/>
</dbReference>
<dbReference type="SUPFAM" id="SSF161098">
    <property type="entry name" value="MetI-like"/>
    <property type="match status" value="1"/>
</dbReference>